<protein>
    <submittedName>
        <fullName evidence="2">(African queen) hypothetical protein</fullName>
    </submittedName>
</protein>
<evidence type="ECO:0000313" key="2">
    <source>
        <dbReference type="EMBL" id="CAG9575586.1"/>
    </source>
</evidence>
<comment type="caution">
    <text evidence="2">The sequence shown here is derived from an EMBL/GenBank/DDBJ whole genome shotgun (WGS) entry which is preliminary data.</text>
</comment>
<dbReference type="OrthoDB" id="7154517at2759"/>
<sequence length="141" mass="15880">MLSRQRLVAMTTLHLTHRPSSTRPNVNDLQNPGRSSRYTSKRLSTSTPIDDFTGHPLLIRKGWLFCKGFELYSRLAPINRLSLSRGRVAPVVDPGPVVTPYLHPSTPCPKSPLYRILDPSLNADIDSTRVQRSALCFRFPL</sequence>
<accession>A0A8J2QX52</accession>
<name>A0A8J2QX52_9NEOP</name>
<feature type="compositionally biased region" description="Polar residues" evidence="1">
    <location>
        <begin position="18"/>
        <end position="45"/>
    </location>
</feature>
<dbReference type="EMBL" id="CAKASE010000074">
    <property type="protein sequence ID" value="CAG9575586.1"/>
    <property type="molecule type" value="Genomic_DNA"/>
</dbReference>
<reference evidence="2" key="1">
    <citation type="submission" date="2021-09" db="EMBL/GenBank/DDBJ databases">
        <authorList>
            <person name="Martin H S."/>
        </authorList>
    </citation>
    <scope>NUCLEOTIDE SEQUENCE</scope>
</reference>
<evidence type="ECO:0000313" key="3">
    <source>
        <dbReference type="Proteomes" id="UP000789524"/>
    </source>
</evidence>
<dbReference type="Proteomes" id="UP000789524">
    <property type="component" value="Unassembled WGS sequence"/>
</dbReference>
<organism evidence="2 3">
    <name type="scientific">Danaus chrysippus</name>
    <name type="common">African queen</name>
    <dbReference type="NCBI Taxonomy" id="151541"/>
    <lineage>
        <taxon>Eukaryota</taxon>
        <taxon>Metazoa</taxon>
        <taxon>Ecdysozoa</taxon>
        <taxon>Arthropoda</taxon>
        <taxon>Hexapoda</taxon>
        <taxon>Insecta</taxon>
        <taxon>Pterygota</taxon>
        <taxon>Neoptera</taxon>
        <taxon>Endopterygota</taxon>
        <taxon>Lepidoptera</taxon>
        <taxon>Glossata</taxon>
        <taxon>Ditrysia</taxon>
        <taxon>Papilionoidea</taxon>
        <taxon>Nymphalidae</taxon>
        <taxon>Danainae</taxon>
        <taxon>Danaini</taxon>
        <taxon>Danaina</taxon>
        <taxon>Danaus</taxon>
        <taxon>Anosia</taxon>
    </lineage>
</organism>
<gene>
    <name evidence="2" type="ORF">DCHRY22_LOCUS11459</name>
</gene>
<evidence type="ECO:0000256" key="1">
    <source>
        <dbReference type="SAM" id="MobiDB-lite"/>
    </source>
</evidence>
<feature type="region of interest" description="Disordered" evidence="1">
    <location>
        <begin position="17"/>
        <end position="45"/>
    </location>
</feature>
<proteinExistence type="predicted"/>
<dbReference type="AlphaFoldDB" id="A0A8J2QX52"/>
<keyword evidence="3" id="KW-1185">Reference proteome</keyword>